<dbReference type="InterPro" id="IPR008183">
    <property type="entry name" value="Aldose_1/G6P_1-epimerase"/>
</dbReference>
<dbReference type="Gene3D" id="2.70.98.10">
    <property type="match status" value="1"/>
</dbReference>
<reference evidence="4 5" key="1">
    <citation type="submission" date="2016-10" db="EMBL/GenBank/DDBJ databases">
        <authorList>
            <person name="de Groot N.N."/>
        </authorList>
    </citation>
    <scope>NUCLEOTIDE SEQUENCE [LARGE SCALE GENOMIC DNA]</scope>
    <source>
        <strain evidence="4 5">DSM 29439</strain>
    </source>
</reference>
<evidence type="ECO:0000256" key="3">
    <source>
        <dbReference type="ARBA" id="ARBA00023277"/>
    </source>
</evidence>
<evidence type="ECO:0000313" key="4">
    <source>
        <dbReference type="EMBL" id="SEW02744.1"/>
    </source>
</evidence>
<dbReference type="AlphaFoldDB" id="A0A1I0NN99"/>
<comment type="similarity">
    <text evidence="1">Belongs to the aldose epimerase family.</text>
</comment>
<dbReference type="Pfam" id="PF01263">
    <property type="entry name" value="Aldose_epim"/>
    <property type="match status" value="1"/>
</dbReference>
<dbReference type="CDD" id="cd09019">
    <property type="entry name" value="galactose_mutarotase_like"/>
    <property type="match status" value="1"/>
</dbReference>
<dbReference type="Proteomes" id="UP000199650">
    <property type="component" value="Unassembled WGS sequence"/>
</dbReference>
<dbReference type="PANTHER" id="PTHR10091">
    <property type="entry name" value="ALDOSE-1-EPIMERASE"/>
    <property type="match status" value="1"/>
</dbReference>
<dbReference type="RefSeq" id="WP_177179287.1">
    <property type="nucleotide sequence ID" value="NZ_FOJB01000001.1"/>
</dbReference>
<evidence type="ECO:0000256" key="1">
    <source>
        <dbReference type="ARBA" id="ARBA00006206"/>
    </source>
</evidence>
<evidence type="ECO:0000256" key="2">
    <source>
        <dbReference type="ARBA" id="ARBA00023235"/>
    </source>
</evidence>
<gene>
    <name evidence="4" type="ORF">SAMN05444851_0958</name>
</gene>
<dbReference type="GO" id="GO:0030246">
    <property type="term" value="F:carbohydrate binding"/>
    <property type="evidence" value="ECO:0007669"/>
    <property type="project" value="InterPro"/>
</dbReference>
<dbReference type="InterPro" id="IPR047215">
    <property type="entry name" value="Galactose_mutarotase-like"/>
</dbReference>
<dbReference type="InterPro" id="IPR011013">
    <property type="entry name" value="Gal_mutarotase_sf_dom"/>
</dbReference>
<dbReference type="PANTHER" id="PTHR10091:SF49">
    <property type="entry name" value="ALDOSE 1-EPIMERASE"/>
    <property type="match status" value="1"/>
</dbReference>
<dbReference type="SUPFAM" id="SSF74650">
    <property type="entry name" value="Galactose mutarotase-like"/>
    <property type="match status" value="1"/>
</dbReference>
<name>A0A1I0NN99_9RHOB</name>
<keyword evidence="3" id="KW-0119">Carbohydrate metabolism</keyword>
<organism evidence="4 5">
    <name type="scientific">Aliiroseovarius sediminilitoris</name>
    <dbReference type="NCBI Taxonomy" id="1173584"/>
    <lineage>
        <taxon>Bacteria</taxon>
        <taxon>Pseudomonadati</taxon>
        <taxon>Pseudomonadota</taxon>
        <taxon>Alphaproteobacteria</taxon>
        <taxon>Rhodobacterales</taxon>
        <taxon>Paracoccaceae</taxon>
        <taxon>Aliiroseovarius</taxon>
    </lineage>
</organism>
<dbReference type="InterPro" id="IPR014718">
    <property type="entry name" value="GH-type_carb-bd"/>
</dbReference>
<sequence length="325" mass="34966">MIETLNTIDRHGAPVHAVTLQSDGLRTRILTLGASLQDLRLDGVQHPLILGYDDPADYLANPAYLGAVVGRVANRLSAGAITIDGRRFVLDRNEGDTTCLHGGRDGFSHQNWQIMDHSQGHVTLSHTSPHLHMGFPGQLTATAAYRLSGTSLALTLTATTDAPTVCSLAPHIYFNLDGSPDIGQHRLSVATKHVLPVKKGLPIAGPVHAQTLGLDLTRAATIPEGLDHHFCLGDAAQPLRRVAELSTDTLSMSVDTTEPGVQVYDGSGLSVTQGGLEGRSYGRRAGIALEPHRWIDAPNQPWHRQTGLRPGKTYRAQSVFGFTMR</sequence>
<proteinExistence type="inferred from homology"/>
<dbReference type="GO" id="GO:0004034">
    <property type="term" value="F:aldose 1-epimerase activity"/>
    <property type="evidence" value="ECO:0007669"/>
    <property type="project" value="TreeGrafter"/>
</dbReference>
<keyword evidence="2" id="KW-0413">Isomerase</keyword>
<dbReference type="GO" id="GO:0033499">
    <property type="term" value="P:galactose catabolic process via UDP-galactose, Leloir pathway"/>
    <property type="evidence" value="ECO:0007669"/>
    <property type="project" value="TreeGrafter"/>
</dbReference>
<accession>A0A1I0NN99</accession>
<evidence type="ECO:0000313" key="5">
    <source>
        <dbReference type="Proteomes" id="UP000199650"/>
    </source>
</evidence>
<protein>
    <submittedName>
        <fullName evidence="4">Aldose 1-epimerase</fullName>
    </submittedName>
</protein>
<dbReference type="STRING" id="1173584.SAMN05444851_0958"/>
<keyword evidence="5" id="KW-1185">Reference proteome</keyword>
<dbReference type="EMBL" id="FOJB01000001">
    <property type="protein sequence ID" value="SEW02744.1"/>
    <property type="molecule type" value="Genomic_DNA"/>
</dbReference>
<dbReference type="GO" id="GO:0006006">
    <property type="term" value="P:glucose metabolic process"/>
    <property type="evidence" value="ECO:0007669"/>
    <property type="project" value="TreeGrafter"/>
</dbReference>